<proteinExistence type="predicted"/>
<reference evidence="1" key="1">
    <citation type="submission" date="2024-01" db="EMBL/GenBank/DDBJ databases">
        <title>Synechococcus elongatus PCC 11802, a close yet different native of Synechococcus elongatus PCC 11801.</title>
        <authorList>
            <person name="Jaiswal D."/>
            <person name="Sengupta A."/>
            <person name="Sengupta S."/>
            <person name="Pakrasi H.B."/>
            <person name="Wangikar P."/>
        </authorList>
    </citation>
    <scope>NUCLEOTIDE SEQUENCE</scope>
    <source>
        <strain evidence="1">PCC 11802</strain>
    </source>
</reference>
<evidence type="ECO:0000313" key="1">
    <source>
        <dbReference type="EMBL" id="WZE38008.1"/>
    </source>
</evidence>
<protein>
    <submittedName>
        <fullName evidence="1">Uncharacterized protein</fullName>
    </submittedName>
</protein>
<dbReference type="AlphaFoldDB" id="A0AAU6R5V2"/>
<dbReference type="RefSeq" id="WP_208677470.1">
    <property type="nucleotide sequence ID" value="NZ_CP034671.2"/>
</dbReference>
<dbReference type="EMBL" id="CP034671">
    <property type="protein sequence ID" value="WZE38008.1"/>
    <property type="molecule type" value="Genomic_DNA"/>
</dbReference>
<gene>
    <name evidence="1" type="ORF">EKO22_01305</name>
</gene>
<name>A0AAU6R5V2_SYNEL</name>
<organism evidence="1">
    <name type="scientific">Synechococcus elongatus PCC 11802</name>
    <dbReference type="NCBI Taxonomy" id="2283154"/>
    <lineage>
        <taxon>Bacteria</taxon>
        <taxon>Bacillati</taxon>
        <taxon>Cyanobacteriota</taxon>
        <taxon>Cyanophyceae</taxon>
        <taxon>Synechococcales</taxon>
        <taxon>Synechococcaceae</taxon>
        <taxon>Synechococcus</taxon>
    </lineage>
</organism>
<sequence length="401" mass="45577">MDQALSRVRQPVPRIVFAVAHGKSQGISSAQNALTYQADLYRRTELLSWFSGDRSLLEKVDFHSPSARYHAASSAERNAAMAEFGLSLQLRLELTGNFVTCEALPDLDCPGLQTALELWRTAQQQVCQADAEAIARAEAIDEETAIALRQKRVLTLSDRQKLSRYDLCQFYGISPEKLRLEDILMDRNGRQRQQIQITELLVWDYLAQFKDKQKLDKLIQWEQPIPAQDLPGSQLLAKGADILGVRELLAFLIQTPESGDSWTKDSPEIKAFVDRCQAHPKEVKLCLNLTIRPSMQPTAIVGMVLKQFSLSTVMQRDGSNHQTRLRTRYYRLEQSSLKQLKTLLQTRAKHYQEQGFRLRTHPLTLLLLEGVADNEPISTPQQQILEAHPLNHSLNRLKEAS</sequence>
<accession>A0AAU6R5V2</accession>